<evidence type="ECO:0000256" key="18">
    <source>
        <dbReference type="PIRNR" id="PIRNR038073"/>
    </source>
</evidence>
<evidence type="ECO:0000256" key="21">
    <source>
        <dbReference type="PIRSR" id="PIRSR038073-3"/>
    </source>
</evidence>
<feature type="binding site" evidence="21">
    <location>
        <position position="307"/>
    </location>
    <ligand>
        <name>Mn(2+)</name>
        <dbReference type="ChEBI" id="CHEBI:29035"/>
    </ligand>
</feature>
<keyword evidence="14" id="KW-0325">Glycoprotein</keyword>
<dbReference type="GO" id="GO:0033829">
    <property type="term" value="F:O-fucosylpeptide 3-beta-N-acetylglucosaminyltransferase activity"/>
    <property type="evidence" value="ECO:0007669"/>
    <property type="project" value="UniProtKB-UniRule"/>
</dbReference>
<keyword evidence="5 18" id="KW-0328">Glycosyltransferase</keyword>
<sequence length="372" mass="41826">MKNNGKKTVIPVACTVCLCLLLLLVVVQHHRVQVTDGEDAAARVALQLQHEVAQEESAQLGSDQDRRGFSAYFTKLARGRREVEKPTRSPTATDDPSPAENISADDIFIAVKTTKKFHQSRLNLLLETWISRNTQQTYIFTDGEDEELKQKIGSHAINTNCSAAHSRQALSCKMAVEYDKFIESGKKWFCHVDDDNYVNVRTLVKHLSQFPHTQDMYIGKPSLDRPIEATERLGDNKMKPVNFWFATGGAGFCVSRGLALKMSPWASGGHFMNTAEKIRLPDDCTIGYIIESVLGVPLTRSNLFHSHLENLQQVSRSEVHKQITLSYGMFENKSNIINLKGAFSVEEDPSRFRSVHCLLYPDTPWCPPLVAF</sequence>
<evidence type="ECO:0000256" key="19">
    <source>
        <dbReference type="PIRSR" id="PIRSR038073-1"/>
    </source>
</evidence>
<dbReference type="InterPro" id="IPR017374">
    <property type="entry name" value="Fringe"/>
</dbReference>
<evidence type="ECO:0000256" key="9">
    <source>
        <dbReference type="ARBA" id="ARBA00022968"/>
    </source>
</evidence>
<evidence type="ECO:0000256" key="5">
    <source>
        <dbReference type="ARBA" id="ARBA00022676"/>
    </source>
</evidence>
<dbReference type="EMBL" id="HAEB01005340">
    <property type="protein sequence ID" value="SBQ51867.1"/>
    <property type="molecule type" value="Transcribed_RNA"/>
</dbReference>
<feature type="signal peptide" evidence="23">
    <location>
        <begin position="1"/>
        <end position="29"/>
    </location>
</feature>
<comment type="catalytic activity">
    <reaction evidence="17 18">
        <text>3-O-(alpha-L-fucosyl)-L-threonyl-[EGF-like domain protein] + UDP-N-acetyl-alpha-D-glucosamine = 3-O-(N-acetyl-beta-D-glucosaminyl-(1-&gt;3)-alpha-L-fucosyl)-L-threonyl-[EGF-like domain protein] + UDP + H(+)</text>
        <dbReference type="Rhea" id="RHEA:70531"/>
        <dbReference type="Rhea" id="RHEA-COMP:17922"/>
        <dbReference type="Rhea" id="RHEA-COMP:17923"/>
        <dbReference type="ChEBI" id="CHEBI:15378"/>
        <dbReference type="ChEBI" id="CHEBI:57705"/>
        <dbReference type="ChEBI" id="CHEBI:58223"/>
        <dbReference type="ChEBI" id="CHEBI:189631"/>
        <dbReference type="ChEBI" id="CHEBI:189634"/>
        <dbReference type="EC" id="2.4.1.222"/>
    </reaction>
</comment>
<evidence type="ECO:0000256" key="3">
    <source>
        <dbReference type="ARBA" id="ARBA00008661"/>
    </source>
</evidence>
<evidence type="ECO:0000256" key="6">
    <source>
        <dbReference type="ARBA" id="ARBA00022679"/>
    </source>
</evidence>
<feature type="chain" id="PRO_5008369517" description="Beta-1,3-N-acetylglucosaminyltransferase" evidence="23">
    <location>
        <begin position="30"/>
        <end position="372"/>
    </location>
</feature>
<feature type="active site" evidence="19">
    <location>
        <position position="283"/>
    </location>
</feature>
<name>A0A1A8EYD2_9TELE</name>
<evidence type="ECO:0000313" key="25">
    <source>
        <dbReference type="EMBL" id="SBQ51867.1"/>
    </source>
</evidence>
<protein>
    <recommendedName>
        <fullName evidence="18">Beta-1,3-N-acetylglucosaminyltransferase</fullName>
        <ecNumber evidence="18">2.4.1.222</ecNumber>
    </recommendedName>
    <alternativeName>
        <fullName evidence="18">O-fucosylpeptide 3-beta-N-acetylglucosaminyltransferase</fullName>
    </alternativeName>
</protein>
<dbReference type="AlphaFoldDB" id="A0A1A8EYD2"/>
<evidence type="ECO:0000256" key="1">
    <source>
        <dbReference type="ARBA" id="ARBA00001936"/>
    </source>
</evidence>
<keyword evidence="10" id="KW-1133">Transmembrane helix</keyword>
<keyword evidence="8 18" id="KW-0479">Metal-binding</keyword>
<feature type="binding site" evidence="20">
    <location>
        <position position="121"/>
    </location>
    <ligand>
        <name>substrate</name>
    </ligand>
</feature>
<evidence type="ECO:0000256" key="15">
    <source>
        <dbReference type="ARBA" id="ARBA00023211"/>
    </source>
</evidence>
<keyword evidence="9" id="KW-0735">Signal-anchor</keyword>
<evidence type="ECO:0000256" key="17">
    <source>
        <dbReference type="ARBA" id="ARBA00049245"/>
    </source>
</evidence>
<proteinExistence type="inferred from homology"/>
<keyword evidence="4" id="KW-0217">Developmental protein</keyword>
<dbReference type="GO" id="GO:0046872">
    <property type="term" value="F:metal ion binding"/>
    <property type="evidence" value="ECO:0007669"/>
    <property type="project" value="UniProtKB-UniRule"/>
</dbReference>
<keyword evidence="13" id="KW-1015">Disulfide bond</keyword>
<feature type="binding site" evidence="21">
    <location>
        <position position="195"/>
    </location>
    <ligand>
        <name>Mn(2+)</name>
        <dbReference type="ChEBI" id="CHEBI:29035"/>
    </ligand>
</feature>
<dbReference type="InterPro" id="IPR003378">
    <property type="entry name" value="Fringe-like_glycosylTrfase"/>
</dbReference>
<evidence type="ECO:0000256" key="8">
    <source>
        <dbReference type="ARBA" id="ARBA00022723"/>
    </source>
</evidence>
<dbReference type="FunFam" id="3.90.550.50:FF:000003">
    <property type="entry name" value="Beta-1,3-N-acetylglucosaminyltransferase"/>
    <property type="match status" value="1"/>
</dbReference>
<evidence type="ECO:0000256" key="20">
    <source>
        <dbReference type="PIRSR" id="PIRSR038073-2"/>
    </source>
</evidence>
<evidence type="ECO:0000256" key="13">
    <source>
        <dbReference type="ARBA" id="ARBA00023157"/>
    </source>
</evidence>
<evidence type="ECO:0000256" key="4">
    <source>
        <dbReference type="ARBA" id="ARBA00022473"/>
    </source>
</evidence>
<feature type="binding site" evidence="20">
    <location>
        <position position="194"/>
    </location>
    <ligand>
        <name>substrate</name>
    </ligand>
</feature>
<dbReference type="Pfam" id="PF02434">
    <property type="entry name" value="Fringe"/>
    <property type="match status" value="1"/>
</dbReference>
<evidence type="ECO:0000256" key="16">
    <source>
        <dbReference type="ARBA" id="ARBA00047713"/>
    </source>
</evidence>
<comment type="subcellular location">
    <subcellularLocation>
        <location evidence="2">Golgi apparatus membrane</location>
        <topology evidence="2">Single-pass type II membrane protein</topology>
    </subcellularLocation>
</comment>
<evidence type="ECO:0000256" key="10">
    <source>
        <dbReference type="ARBA" id="ARBA00022989"/>
    </source>
</evidence>
<evidence type="ECO:0000256" key="23">
    <source>
        <dbReference type="SAM" id="SignalP"/>
    </source>
</evidence>
<comment type="cofactor">
    <cofactor evidence="1 18 21">
        <name>Mn(2+)</name>
        <dbReference type="ChEBI" id="CHEBI:29035"/>
    </cofactor>
</comment>
<evidence type="ECO:0000256" key="11">
    <source>
        <dbReference type="ARBA" id="ARBA00023034"/>
    </source>
</evidence>
<keyword evidence="6 18" id="KW-0808">Transferase</keyword>
<feature type="domain" description="Fringe-like glycosyltransferase" evidence="24">
    <location>
        <begin position="101"/>
        <end position="351"/>
    </location>
</feature>
<feature type="region of interest" description="Disordered" evidence="22">
    <location>
        <begin position="79"/>
        <end position="100"/>
    </location>
</feature>
<dbReference type="EC" id="2.4.1.222" evidence="18"/>
<keyword evidence="15 18" id="KW-0464">Manganese</keyword>
<keyword evidence="23" id="KW-0732">Signal</keyword>
<gene>
    <name evidence="25" type="primary">LFNG</name>
</gene>
<evidence type="ECO:0000256" key="12">
    <source>
        <dbReference type="ARBA" id="ARBA00023136"/>
    </source>
</evidence>
<comment type="catalytic activity">
    <reaction evidence="16 18">
        <text>3-O-(alpha-L-fucosyl)-L-seryl-[EGF-like domain protein] + UDP-N-acetyl-alpha-D-glucosamine = 3-O-(N-acetyl-beta-D-glucosaminyl-(1-&gt;3)-alpha-L-fucosyl)-L-seryl-[EGF-like domain protein] + UDP + H(+)</text>
        <dbReference type="Rhea" id="RHEA:70511"/>
        <dbReference type="Rhea" id="RHEA-COMP:17919"/>
        <dbReference type="Rhea" id="RHEA-COMP:17920"/>
        <dbReference type="ChEBI" id="CHEBI:15378"/>
        <dbReference type="ChEBI" id="CHEBI:57705"/>
        <dbReference type="ChEBI" id="CHEBI:58223"/>
        <dbReference type="ChEBI" id="CHEBI:189632"/>
        <dbReference type="ChEBI" id="CHEBI:189633"/>
        <dbReference type="EC" id="2.4.1.222"/>
    </reaction>
</comment>
<evidence type="ECO:0000256" key="14">
    <source>
        <dbReference type="ARBA" id="ARBA00023180"/>
    </source>
</evidence>
<evidence type="ECO:0000256" key="22">
    <source>
        <dbReference type="SAM" id="MobiDB-lite"/>
    </source>
</evidence>
<evidence type="ECO:0000256" key="2">
    <source>
        <dbReference type="ARBA" id="ARBA00004323"/>
    </source>
</evidence>
<keyword evidence="12 18" id="KW-0472">Membrane</keyword>
<evidence type="ECO:0000259" key="24">
    <source>
        <dbReference type="Pfam" id="PF02434"/>
    </source>
</evidence>
<dbReference type="PIRSF" id="PIRSF038073">
    <property type="entry name" value="B-acetylgalactosaminyltfrase"/>
    <property type="match status" value="1"/>
</dbReference>
<dbReference type="PANTHER" id="PTHR10811">
    <property type="entry name" value="FRINGE-RELATED"/>
    <property type="match status" value="1"/>
</dbReference>
<reference evidence="25" key="2">
    <citation type="submission" date="2016-06" db="EMBL/GenBank/DDBJ databases">
        <title>The genome of a short-lived fish provides insights into sex chromosome evolution and the genetic control of aging.</title>
        <authorList>
            <person name="Reichwald K."/>
            <person name="Felder M."/>
            <person name="Petzold A."/>
            <person name="Koch P."/>
            <person name="Groth M."/>
            <person name="Platzer M."/>
        </authorList>
    </citation>
    <scope>NUCLEOTIDE SEQUENCE</scope>
    <source>
        <tissue evidence="25">Brain</tissue>
    </source>
</reference>
<dbReference type="GO" id="GO:0007389">
    <property type="term" value="P:pattern specification process"/>
    <property type="evidence" value="ECO:0007669"/>
    <property type="project" value="InterPro"/>
</dbReference>
<organism evidence="25">
    <name type="scientific">Nothobranchius korthausae</name>
    <dbReference type="NCBI Taxonomy" id="1143690"/>
    <lineage>
        <taxon>Eukaryota</taxon>
        <taxon>Metazoa</taxon>
        <taxon>Chordata</taxon>
        <taxon>Craniata</taxon>
        <taxon>Vertebrata</taxon>
        <taxon>Euteleostomi</taxon>
        <taxon>Actinopterygii</taxon>
        <taxon>Neopterygii</taxon>
        <taxon>Teleostei</taxon>
        <taxon>Neoteleostei</taxon>
        <taxon>Acanthomorphata</taxon>
        <taxon>Ovalentaria</taxon>
        <taxon>Atherinomorphae</taxon>
        <taxon>Cyprinodontiformes</taxon>
        <taxon>Nothobranchiidae</taxon>
        <taxon>Nothobranchius</taxon>
    </lineage>
</organism>
<accession>A0A1A8EYD2</accession>
<dbReference type="GO" id="GO:0000139">
    <property type="term" value="C:Golgi membrane"/>
    <property type="evidence" value="ECO:0007669"/>
    <property type="project" value="UniProtKB-SubCell"/>
</dbReference>
<keyword evidence="7" id="KW-0812">Transmembrane</keyword>
<reference evidence="25" key="1">
    <citation type="submission" date="2016-05" db="EMBL/GenBank/DDBJ databases">
        <authorList>
            <person name="Lavstsen T."/>
            <person name="Jespersen J.S."/>
        </authorList>
    </citation>
    <scope>NUCLEOTIDE SEQUENCE</scope>
    <source>
        <tissue evidence="25">Brain</tissue>
    </source>
</reference>
<comment type="similarity">
    <text evidence="3 18">Belongs to the glycosyltransferase 31 family.</text>
</comment>
<keyword evidence="11 18" id="KW-0333">Golgi apparatus</keyword>
<evidence type="ECO:0000256" key="7">
    <source>
        <dbReference type="ARBA" id="ARBA00022692"/>
    </source>
</evidence>
<dbReference type="Gene3D" id="3.90.550.50">
    <property type="match status" value="1"/>
</dbReference>